<gene>
    <name evidence="1" type="ORF">CEXT_170911</name>
</gene>
<evidence type="ECO:0000313" key="1">
    <source>
        <dbReference type="EMBL" id="GIY98306.1"/>
    </source>
</evidence>
<keyword evidence="2" id="KW-1185">Reference proteome</keyword>
<sequence length="97" mass="10930">MRIQQKSRFQHCISTNVNSMVLGFLAILSSYCVVSETNETLLELRNASDFKKFNETLLRGKTFYILNLQKDSCLPRGFLRGLNVFGLVVDDPSLPGA</sequence>
<dbReference type="EMBL" id="BPLR01018280">
    <property type="protein sequence ID" value="GIY98306.1"/>
    <property type="molecule type" value="Genomic_DNA"/>
</dbReference>
<dbReference type="AlphaFoldDB" id="A0AAV4XTD4"/>
<name>A0AAV4XTD4_CAEEX</name>
<accession>A0AAV4XTD4</accession>
<organism evidence="1 2">
    <name type="scientific">Caerostris extrusa</name>
    <name type="common">Bark spider</name>
    <name type="synonym">Caerostris bankana</name>
    <dbReference type="NCBI Taxonomy" id="172846"/>
    <lineage>
        <taxon>Eukaryota</taxon>
        <taxon>Metazoa</taxon>
        <taxon>Ecdysozoa</taxon>
        <taxon>Arthropoda</taxon>
        <taxon>Chelicerata</taxon>
        <taxon>Arachnida</taxon>
        <taxon>Araneae</taxon>
        <taxon>Araneomorphae</taxon>
        <taxon>Entelegynae</taxon>
        <taxon>Araneoidea</taxon>
        <taxon>Araneidae</taxon>
        <taxon>Caerostris</taxon>
    </lineage>
</organism>
<proteinExistence type="predicted"/>
<comment type="caution">
    <text evidence="1">The sequence shown here is derived from an EMBL/GenBank/DDBJ whole genome shotgun (WGS) entry which is preliminary data.</text>
</comment>
<dbReference type="Proteomes" id="UP001054945">
    <property type="component" value="Unassembled WGS sequence"/>
</dbReference>
<protein>
    <submittedName>
        <fullName evidence="1">Uncharacterized protein</fullName>
    </submittedName>
</protein>
<reference evidence="1 2" key="1">
    <citation type="submission" date="2021-06" db="EMBL/GenBank/DDBJ databases">
        <title>Caerostris extrusa draft genome.</title>
        <authorList>
            <person name="Kono N."/>
            <person name="Arakawa K."/>
        </authorList>
    </citation>
    <scope>NUCLEOTIDE SEQUENCE [LARGE SCALE GENOMIC DNA]</scope>
</reference>
<evidence type="ECO:0000313" key="2">
    <source>
        <dbReference type="Proteomes" id="UP001054945"/>
    </source>
</evidence>